<dbReference type="PROSITE" id="PS00086">
    <property type="entry name" value="CYTOCHROME_P450"/>
    <property type="match status" value="1"/>
</dbReference>
<evidence type="ECO:0000313" key="5">
    <source>
        <dbReference type="EMBL" id="TDZ31012.1"/>
    </source>
</evidence>
<keyword evidence="4" id="KW-0560">Oxidoreductase</keyword>
<dbReference type="Gene3D" id="1.10.630.10">
    <property type="entry name" value="Cytochrome P450"/>
    <property type="match status" value="1"/>
</dbReference>
<keyword evidence="6" id="KW-1185">Reference proteome</keyword>
<keyword evidence="2 3" id="KW-0408">Iron</keyword>
<dbReference type="InterPro" id="IPR002401">
    <property type="entry name" value="Cyt_P450_E_grp-I"/>
</dbReference>
<evidence type="ECO:0000256" key="2">
    <source>
        <dbReference type="ARBA" id="ARBA00023004"/>
    </source>
</evidence>
<dbReference type="GO" id="GO:0020037">
    <property type="term" value="F:heme binding"/>
    <property type="evidence" value="ECO:0007669"/>
    <property type="project" value="InterPro"/>
</dbReference>
<reference evidence="5 6" key="1">
    <citation type="submission" date="2018-11" db="EMBL/GenBank/DDBJ databases">
        <title>Genome sequence and assembly of Colletotrichum spinosum.</title>
        <authorList>
            <person name="Gan P."/>
            <person name="Shirasu K."/>
        </authorList>
    </citation>
    <scope>NUCLEOTIDE SEQUENCE [LARGE SCALE GENOMIC DNA]</scope>
    <source>
        <strain evidence="5 6">CBS 515.97</strain>
    </source>
</reference>
<gene>
    <name evidence="5" type="primary">Cyp8b1-1</name>
    <name evidence="5" type="ORF">C8035_v002293</name>
</gene>
<dbReference type="PANTHER" id="PTHR47582:SF1">
    <property type="entry name" value="P450, PUTATIVE (EUROFUNG)-RELATED"/>
    <property type="match status" value="1"/>
</dbReference>
<accession>A0A4R8PYJ5</accession>
<dbReference type="AlphaFoldDB" id="A0A4R8PYJ5"/>
<dbReference type="InterPro" id="IPR053007">
    <property type="entry name" value="CYP450_monoxygenase_sec-met"/>
</dbReference>
<evidence type="ECO:0000256" key="4">
    <source>
        <dbReference type="RuleBase" id="RU000461"/>
    </source>
</evidence>
<dbReference type="InterPro" id="IPR036396">
    <property type="entry name" value="Cyt_P450_sf"/>
</dbReference>
<dbReference type="PRINTS" id="PR00463">
    <property type="entry name" value="EP450I"/>
</dbReference>
<keyword evidence="4" id="KW-0503">Monooxygenase</keyword>
<dbReference type="SUPFAM" id="SSF48264">
    <property type="entry name" value="Cytochrome P450"/>
    <property type="match status" value="1"/>
</dbReference>
<feature type="binding site" description="axial binding residue" evidence="3">
    <location>
        <position position="492"/>
    </location>
    <ligand>
        <name>heme</name>
        <dbReference type="ChEBI" id="CHEBI:30413"/>
    </ligand>
    <ligandPart>
        <name>Fe</name>
        <dbReference type="ChEBI" id="CHEBI:18248"/>
    </ligandPart>
</feature>
<protein>
    <submittedName>
        <fullName evidence="5">7-alpha-hydroxycholest-4-en-3-one 12-alpha-hydroxylase</fullName>
    </submittedName>
</protein>
<evidence type="ECO:0000256" key="3">
    <source>
        <dbReference type="PIRSR" id="PIRSR602401-1"/>
    </source>
</evidence>
<dbReference type="EMBL" id="QAPG01000111">
    <property type="protein sequence ID" value="TDZ31012.1"/>
    <property type="molecule type" value="Genomic_DNA"/>
</dbReference>
<dbReference type="InterPro" id="IPR001128">
    <property type="entry name" value="Cyt_P450"/>
</dbReference>
<evidence type="ECO:0000256" key="1">
    <source>
        <dbReference type="ARBA" id="ARBA00022723"/>
    </source>
</evidence>
<comment type="similarity">
    <text evidence="4">Belongs to the cytochrome P450 family.</text>
</comment>
<dbReference type="PANTHER" id="PTHR47582">
    <property type="entry name" value="P450, PUTATIVE (EUROFUNG)-RELATED"/>
    <property type="match status" value="1"/>
</dbReference>
<organism evidence="5 6">
    <name type="scientific">Colletotrichum spinosum</name>
    <dbReference type="NCBI Taxonomy" id="1347390"/>
    <lineage>
        <taxon>Eukaryota</taxon>
        <taxon>Fungi</taxon>
        <taxon>Dikarya</taxon>
        <taxon>Ascomycota</taxon>
        <taxon>Pezizomycotina</taxon>
        <taxon>Sordariomycetes</taxon>
        <taxon>Hypocreomycetidae</taxon>
        <taxon>Glomerellales</taxon>
        <taxon>Glomerellaceae</taxon>
        <taxon>Colletotrichum</taxon>
        <taxon>Colletotrichum orbiculare species complex</taxon>
    </lineage>
</organism>
<keyword evidence="1 3" id="KW-0479">Metal-binding</keyword>
<dbReference type="GO" id="GO:0016705">
    <property type="term" value="F:oxidoreductase activity, acting on paired donors, with incorporation or reduction of molecular oxygen"/>
    <property type="evidence" value="ECO:0007669"/>
    <property type="project" value="InterPro"/>
</dbReference>
<name>A0A4R8PYJ5_9PEZI</name>
<sequence>MLSLNIFDGLAADHGVNSLWFLLLAACALYGGSRLAANSSDPREPPEVKPKIPVIGHIIGVLGFRQSYYRQLGLPRQRADDENTVITRAWCRRQNAKRPIYSISMGSQKTYIIQAPQLVQAAMRNKALNFYPIMAEFAEKIVGFGPNFMDLFNNPPTDGSLSWSEDMHPAYMPLSPGPDLHEMNTYVLNQISGILNPIGAEFETVKIYLWLRDAFTKATVGSLFGHENSLTADPNLCQNLWDYDAGQSQLLLQPLPSITARRAYNGRANVQRALRKYFRQDFEHLTDVSAVVKRRVATNRKWGISGTDVADHEFGMMFVSVTNAVPTLFWMVCYVFRDPALVAELRGELLRVVDVQQETEADDAAPPGNSKRRRCVFTVAGLQRECPLLVSTYKEVMRVTNRHMGMRRVVEDTVLGYTPPPGASGEPTGTRTYLLKKGANIQAPSVIANFLPEAWGPDAHEFDARRFATADRERERAQNRAFNPFGGGKHLCPGRFFADSEILGAVAALVLGYEIETPEGGRIEVPPINNNLAEAVGKPVESVRENMLARIRRRPGWEDVEWSYVANNGRV</sequence>
<dbReference type="CDD" id="cd11040">
    <property type="entry name" value="CYP7_CYP8-like"/>
    <property type="match status" value="1"/>
</dbReference>
<comment type="caution">
    <text evidence="5">The sequence shown here is derived from an EMBL/GenBank/DDBJ whole genome shotgun (WGS) entry which is preliminary data.</text>
</comment>
<dbReference type="GO" id="GO:0004497">
    <property type="term" value="F:monooxygenase activity"/>
    <property type="evidence" value="ECO:0007669"/>
    <property type="project" value="UniProtKB-KW"/>
</dbReference>
<keyword evidence="3 4" id="KW-0349">Heme</keyword>
<dbReference type="GO" id="GO:0005506">
    <property type="term" value="F:iron ion binding"/>
    <property type="evidence" value="ECO:0007669"/>
    <property type="project" value="InterPro"/>
</dbReference>
<comment type="cofactor">
    <cofactor evidence="3">
        <name>heme</name>
        <dbReference type="ChEBI" id="CHEBI:30413"/>
    </cofactor>
</comment>
<dbReference type="Proteomes" id="UP000295083">
    <property type="component" value="Unassembled WGS sequence"/>
</dbReference>
<dbReference type="Pfam" id="PF00067">
    <property type="entry name" value="p450"/>
    <property type="match status" value="1"/>
</dbReference>
<proteinExistence type="inferred from homology"/>
<evidence type="ECO:0000313" key="6">
    <source>
        <dbReference type="Proteomes" id="UP000295083"/>
    </source>
</evidence>
<dbReference type="InterPro" id="IPR017972">
    <property type="entry name" value="Cyt_P450_CS"/>
</dbReference>